<sequence length="391" mass="44550">MSQPLPLQTLPPDNTFQSPHLNPNPNPTWQEIARAWLSSLPKNHNPTASEIDAWIDSNQAALPEDFISLPRPELHKWFLSLHSPALSPYQVGTSGQVEFPYRFQRTDLWKPVYRWLESLDKDVLVSGKEISEWLSANPLVMERLFSKHSQYHMMHYIQRMHLKLLKKRGKLPKSNMPTLLLLLCSVNAFLGKFSGGVLRDNKTLLSKKKEAFLRYELLTDLQSQLTSVLLRHKHAIDFKESCHSDNNTNLHSSIVGRKDVCAQVMPENTSHSRDVQVQIVSDFGMAYDCIYPANFADTGMVHLKLINPQTHTMRNQEISIFGEEIFIHQLPRDLPPGTFSHVCRGEKKGGDHLRISLKGQLSGSQKEVIHHGFPLGVPIHLAWLFLNLMAG</sequence>
<evidence type="ECO:0000256" key="1">
    <source>
        <dbReference type="SAM" id="MobiDB-lite"/>
    </source>
</evidence>
<evidence type="ECO:0000313" key="3">
    <source>
        <dbReference type="Proteomes" id="UP000797356"/>
    </source>
</evidence>
<dbReference type="EMBL" id="CM017882">
    <property type="protein sequence ID" value="KAG1363489.1"/>
    <property type="molecule type" value="Genomic_DNA"/>
</dbReference>
<comment type="caution">
    <text evidence="2">The sequence shown here is derived from an EMBL/GenBank/DDBJ whole genome shotgun (WGS) entry which is preliminary data.</text>
</comment>
<feature type="region of interest" description="Disordered" evidence="1">
    <location>
        <begin position="1"/>
        <end position="24"/>
    </location>
</feature>
<organism evidence="2 3">
    <name type="scientific">Cocos nucifera</name>
    <name type="common">Coconut palm</name>
    <dbReference type="NCBI Taxonomy" id="13894"/>
    <lineage>
        <taxon>Eukaryota</taxon>
        <taxon>Viridiplantae</taxon>
        <taxon>Streptophyta</taxon>
        <taxon>Embryophyta</taxon>
        <taxon>Tracheophyta</taxon>
        <taxon>Spermatophyta</taxon>
        <taxon>Magnoliopsida</taxon>
        <taxon>Liliopsida</taxon>
        <taxon>Arecaceae</taxon>
        <taxon>Arecoideae</taxon>
        <taxon>Cocoseae</taxon>
        <taxon>Attaleinae</taxon>
        <taxon>Cocos</taxon>
    </lineage>
</organism>
<reference evidence="2" key="1">
    <citation type="journal article" date="2017" name="Gigascience">
        <title>The genome draft of coconut (Cocos nucifera).</title>
        <authorList>
            <person name="Xiao Y."/>
            <person name="Xu P."/>
            <person name="Fan H."/>
            <person name="Baudouin L."/>
            <person name="Xia W."/>
            <person name="Bocs S."/>
            <person name="Xu J."/>
            <person name="Li Q."/>
            <person name="Guo A."/>
            <person name="Zhou L."/>
            <person name="Li J."/>
            <person name="Wu Y."/>
            <person name="Ma Z."/>
            <person name="Armero A."/>
            <person name="Issali A.E."/>
            <person name="Liu N."/>
            <person name="Peng M."/>
            <person name="Yang Y."/>
        </authorList>
    </citation>
    <scope>NUCLEOTIDE SEQUENCE</scope>
    <source>
        <tissue evidence="2">Spear leaf of Hainan Tall coconut</tissue>
    </source>
</reference>
<dbReference type="OrthoDB" id="1886825at2759"/>
<gene>
    <name evidence="2" type="ORF">COCNU_11G003160</name>
</gene>
<reference evidence="2" key="2">
    <citation type="submission" date="2019-07" db="EMBL/GenBank/DDBJ databases">
        <authorList>
            <person name="Yang Y."/>
            <person name="Bocs S."/>
            <person name="Baudouin L."/>
        </authorList>
    </citation>
    <scope>NUCLEOTIDE SEQUENCE</scope>
    <source>
        <tissue evidence="2">Spear leaf of Hainan Tall coconut</tissue>
    </source>
</reference>
<proteinExistence type="predicted"/>
<accession>A0A8K0INL3</accession>
<name>A0A8K0INL3_COCNU</name>
<keyword evidence="3" id="KW-1185">Reference proteome</keyword>
<dbReference type="Proteomes" id="UP000797356">
    <property type="component" value="Chromosome 11"/>
</dbReference>
<dbReference type="AlphaFoldDB" id="A0A8K0INL3"/>
<evidence type="ECO:0000313" key="2">
    <source>
        <dbReference type="EMBL" id="KAG1363489.1"/>
    </source>
</evidence>
<protein>
    <submittedName>
        <fullName evidence="2">Uncharacterized protein</fullName>
    </submittedName>
</protein>